<dbReference type="Proteomes" id="UP000178520">
    <property type="component" value="Unassembled WGS sequence"/>
</dbReference>
<dbReference type="InterPro" id="IPR023158">
    <property type="entry name" value="YerB-like_sf"/>
</dbReference>
<protein>
    <recommendedName>
        <fullName evidence="5">Lipoprotein YerB</fullName>
    </recommendedName>
</protein>
<proteinExistence type="predicted"/>
<sequence length="335" mass="37159">MIRIKRKKITIGGIVIVLGLLIWLFNSGRSFTIGSSPSDEISKKPSSIAGLNCENAQRRPIAVMMASDPEARPLSGIGVADLVVEMPVTPNGVTRFMSVYQCQTPKEIGSIRSAREDFIPLAAGFNTIYAHWGGEHGALAELDSHVMDNINALQFDGTIFYRKSGVKPPHNGFSNLDLILKQANTFYYSLTKDFVGYPHADKMPAKNISNVATTVNLYSYPNNVSWIYDQSTNLYSRSRGGKPEIDKNTNQQVTTSVVAVMNTTSHILYEGDQYIVVKTTGEGSAEIYQNGIKITGTWKKDPKKLDSKLYFYNSSGDEIKFVPGQIWIEINPTWQ</sequence>
<dbReference type="STRING" id="1802660.A2735_02730"/>
<evidence type="ECO:0000313" key="4">
    <source>
        <dbReference type="Proteomes" id="UP000178520"/>
    </source>
</evidence>
<evidence type="ECO:0008006" key="5">
    <source>
        <dbReference type="Google" id="ProtNLM"/>
    </source>
</evidence>
<dbReference type="Pfam" id="PF17479">
    <property type="entry name" value="DUF3048_C"/>
    <property type="match status" value="1"/>
</dbReference>
<dbReference type="Gene3D" id="3.50.90.10">
    <property type="entry name" value="YerB-like"/>
    <property type="match status" value="1"/>
</dbReference>
<dbReference type="InterPro" id="IPR021416">
    <property type="entry name" value="DUF3048_N"/>
</dbReference>
<gene>
    <name evidence="3" type="ORF">A2735_02730</name>
</gene>
<evidence type="ECO:0000313" key="3">
    <source>
        <dbReference type="EMBL" id="OGM97858.1"/>
    </source>
</evidence>
<feature type="domain" description="DUF3048" evidence="1">
    <location>
        <begin position="54"/>
        <end position="186"/>
    </location>
</feature>
<accession>A0A1F8ECM8</accession>
<name>A0A1F8ECM8_9BACT</name>
<comment type="caution">
    <text evidence="3">The sequence shown here is derived from an EMBL/GenBank/DDBJ whole genome shotgun (WGS) entry which is preliminary data.</text>
</comment>
<organism evidence="3 4">
    <name type="scientific">Candidatus Yanofskybacteria bacterium RIFCSPHIGHO2_01_FULL_41_21</name>
    <dbReference type="NCBI Taxonomy" id="1802660"/>
    <lineage>
        <taxon>Bacteria</taxon>
        <taxon>Candidatus Yanofskyibacteriota</taxon>
    </lineage>
</organism>
<dbReference type="Pfam" id="PF11258">
    <property type="entry name" value="DUF3048"/>
    <property type="match status" value="1"/>
</dbReference>
<dbReference type="EMBL" id="MGJA01000007">
    <property type="protein sequence ID" value="OGM97858.1"/>
    <property type="molecule type" value="Genomic_DNA"/>
</dbReference>
<reference evidence="3 4" key="1">
    <citation type="journal article" date="2016" name="Nat. Commun.">
        <title>Thousands of microbial genomes shed light on interconnected biogeochemical processes in an aquifer system.</title>
        <authorList>
            <person name="Anantharaman K."/>
            <person name="Brown C.T."/>
            <person name="Hug L.A."/>
            <person name="Sharon I."/>
            <person name="Castelle C.J."/>
            <person name="Probst A.J."/>
            <person name="Thomas B.C."/>
            <person name="Singh A."/>
            <person name="Wilkins M.J."/>
            <person name="Karaoz U."/>
            <person name="Brodie E.L."/>
            <person name="Williams K.H."/>
            <person name="Hubbard S.S."/>
            <person name="Banfield J.F."/>
        </authorList>
    </citation>
    <scope>NUCLEOTIDE SEQUENCE [LARGE SCALE GENOMIC DNA]</scope>
</reference>
<dbReference type="AlphaFoldDB" id="A0A1F8ECM8"/>
<dbReference type="InterPro" id="IPR035328">
    <property type="entry name" value="DUF3048_C"/>
</dbReference>
<evidence type="ECO:0000259" key="1">
    <source>
        <dbReference type="Pfam" id="PF11258"/>
    </source>
</evidence>
<feature type="domain" description="DUF3048" evidence="2">
    <location>
        <begin position="219"/>
        <end position="328"/>
    </location>
</feature>
<dbReference type="SUPFAM" id="SSF159774">
    <property type="entry name" value="YerB-like"/>
    <property type="match status" value="1"/>
</dbReference>
<evidence type="ECO:0000259" key="2">
    <source>
        <dbReference type="Pfam" id="PF17479"/>
    </source>
</evidence>